<evidence type="ECO:0000313" key="1">
    <source>
        <dbReference type="EnsemblPlants" id="AVESA.00010b.r2.6CG1126380.1.CDS.1"/>
    </source>
</evidence>
<dbReference type="Proteomes" id="UP001732700">
    <property type="component" value="Chromosome 6C"/>
</dbReference>
<accession>A0ACD5Z911</accession>
<proteinExistence type="predicted"/>
<dbReference type="EnsemblPlants" id="AVESA.00010b.r2.6CG1126380.1">
    <property type="protein sequence ID" value="AVESA.00010b.r2.6CG1126380.1.CDS.1"/>
    <property type="gene ID" value="AVESA.00010b.r2.6CG1126380"/>
</dbReference>
<evidence type="ECO:0000313" key="2">
    <source>
        <dbReference type="Proteomes" id="UP001732700"/>
    </source>
</evidence>
<organism evidence="1 2">
    <name type="scientific">Avena sativa</name>
    <name type="common">Oat</name>
    <dbReference type="NCBI Taxonomy" id="4498"/>
    <lineage>
        <taxon>Eukaryota</taxon>
        <taxon>Viridiplantae</taxon>
        <taxon>Streptophyta</taxon>
        <taxon>Embryophyta</taxon>
        <taxon>Tracheophyta</taxon>
        <taxon>Spermatophyta</taxon>
        <taxon>Magnoliopsida</taxon>
        <taxon>Liliopsida</taxon>
        <taxon>Poales</taxon>
        <taxon>Poaceae</taxon>
        <taxon>BOP clade</taxon>
        <taxon>Pooideae</taxon>
        <taxon>Poodae</taxon>
        <taxon>Poeae</taxon>
        <taxon>Poeae Chloroplast Group 1 (Aveneae type)</taxon>
        <taxon>Aveninae</taxon>
        <taxon>Avena</taxon>
    </lineage>
</organism>
<reference evidence="1" key="1">
    <citation type="submission" date="2021-05" db="EMBL/GenBank/DDBJ databases">
        <authorList>
            <person name="Scholz U."/>
            <person name="Mascher M."/>
            <person name="Fiebig A."/>
        </authorList>
    </citation>
    <scope>NUCLEOTIDE SEQUENCE [LARGE SCALE GENOMIC DNA]</scope>
</reference>
<reference evidence="1" key="2">
    <citation type="submission" date="2025-09" db="UniProtKB">
        <authorList>
            <consortium name="EnsemblPlants"/>
        </authorList>
    </citation>
    <scope>IDENTIFICATION</scope>
</reference>
<name>A0ACD5Z911_AVESA</name>
<protein>
    <submittedName>
        <fullName evidence="1">Uncharacterized protein</fullName>
    </submittedName>
</protein>
<sequence length="272" mass="29356">MVTFSGDVPPLVSHSAHPKHALLLVTTGGAVFKCDGCRQMGGDERRYRCEQCDFDLHICCARAPPVIEPYMFAGRTLTFFYRPPATPPGCVVYCDVCGDQVLGFMYHSEEHDLDLHPCCAVLPERIVEDEGRVLDLHEPTGHSCGLCGQVGHRGGYLCYRLRHHDGRLVYFHVACVMDANYGSDDGQAVQANSASMATGTGQVVHGRPASAPPPPTGQLPARQNAPRRRTSSSFSNFLKVAVLAARVTHAVTTMDADGIATAVTDSGDLLDC</sequence>
<keyword evidence="2" id="KW-1185">Reference proteome</keyword>